<gene>
    <name evidence="1" type="ORF">NAPIS_ORF00934</name>
</gene>
<name>T0MKL0_9MICR</name>
<dbReference type="EMBL" id="KE647134">
    <property type="protein sequence ID" value="EQB61495.1"/>
    <property type="molecule type" value="Genomic_DNA"/>
</dbReference>
<organism evidence="1 2">
    <name type="scientific">Vairimorpha apis BRL 01</name>
    <dbReference type="NCBI Taxonomy" id="1037528"/>
    <lineage>
        <taxon>Eukaryota</taxon>
        <taxon>Fungi</taxon>
        <taxon>Fungi incertae sedis</taxon>
        <taxon>Microsporidia</taxon>
        <taxon>Nosematidae</taxon>
        <taxon>Vairimorpha</taxon>
    </lineage>
</organism>
<protein>
    <submittedName>
        <fullName evidence="1">Uncharacterized protein</fullName>
    </submittedName>
</protein>
<dbReference type="AlphaFoldDB" id="T0MKL0"/>
<dbReference type="HOGENOM" id="CLU_130561_0_0_1"/>
<dbReference type="Proteomes" id="UP000053780">
    <property type="component" value="Unassembled WGS sequence"/>
</dbReference>
<evidence type="ECO:0000313" key="2">
    <source>
        <dbReference type="Proteomes" id="UP000053780"/>
    </source>
</evidence>
<keyword evidence="2" id="KW-1185">Reference proteome</keyword>
<evidence type="ECO:0000313" key="1">
    <source>
        <dbReference type="EMBL" id="EQB61495.1"/>
    </source>
</evidence>
<dbReference type="VEuPathDB" id="MicrosporidiaDB:NAPIS_ORF00934"/>
<proteinExistence type="predicted"/>
<reference evidence="1 2" key="1">
    <citation type="journal article" date="2013" name="BMC Genomics">
        <title>Genome sequencing and comparative genomics of honey bee microsporidia, Nosema apis reveal novel insights into host-parasite interactions.</title>
        <authorList>
            <person name="Chen Yp."/>
            <person name="Pettis J.S."/>
            <person name="Zhao Y."/>
            <person name="Liu X."/>
            <person name="Tallon L.J."/>
            <person name="Sadzewicz L.D."/>
            <person name="Li R."/>
            <person name="Zheng H."/>
            <person name="Huang S."/>
            <person name="Zhang X."/>
            <person name="Hamilton M.C."/>
            <person name="Pernal S.F."/>
            <person name="Melathopoulos A.P."/>
            <person name="Yan X."/>
            <person name="Evans J.D."/>
        </authorList>
    </citation>
    <scope>NUCLEOTIDE SEQUENCE [LARGE SCALE GENOMIC DNA]</scope>
    <source>
        <strain evidence="1 2">BRL 01</strain>
    </source>
</reference>
<sequence length="170" mass="19738">MEIVHDIIKSIEKIQKPHIFDKFRQILSKSKKLSKKDSIDLANICKTRNLFDILNLELTVKESRIIANILKSIKIRNIEDVIYILCTKNDVNTPVLLSSILSRKFNVDITPVINYLKNILKGDIKLNYLHLLKVIDKNYPTFIDEDILNFCKNNGHDICKSILNLDMEIC</sequence>
<dbReference type="OrthoDB" id="2188464at2759"/>
<accession>T0MKL0</accession>